<dbReference type="PANTHER" id="PTHR43477:SF1">
    <property type="entry name" value="DIHYDROANTICAPSIN 7-DEHYDROGENASE"/>
    <property type="match status" value="1"/>
</dbReference>
<sequence>MKRFDGRRVLITGATGGIGQEIAKRFASEGAQLVVTDIERGSCEELVSRLTGNHIARELDVSDEAAWSSITDELEALGGLYGLVNNAALSTLASVVDESTEAWDKVIAVGQTGTWLGMKHAGALIERSGGGSIVNVCSILGTIGVPHSIAYHAAKGAVRGMTKGAAMYWAEAGVRVNSLHPGYIGTPRMLDRLGDPTFRDVTVAKTPTKRLGTPAEVADAVAFLAGPDSGFITGAELYVDGGLTAQ</sequence>
<dbReference type="InterPro" id="IPR036291">
    <property type="entry name" value="NAD(P)-bd_dom_sf"/>
</dbReference>
<dbReference type="PRINTS" id="PR00080">
    <property type="entry name" value="SDRFAMILY"/>
</dbReference>
<dbReference type="Pfam" id="PF13561">
    <property type="entry name" value="adh_short_C2"/>
    <property type="match status" value="1"/>
</dbReference>
<keyword evidence="2" id="KW-0560">Oxidoreductase</keyword>
<dbReference type="RefSeq" id="WP_099383111.1">
    <property type="nucleotide sequence ID" value="NZ_PEBD01000008.1"/>
</dbReference>
<dbReference type="FunFam" id="3.40.50.720:FF:000084">
    <property type="entry name" value="Short-chain dehydrogenase reductase"/>
    <property type="match status" value="1"/>
</dbReference>
<dbReference type="PANTHER" id="PTHR43477">
    <property type="entry name" value="DIHYDROANTICAPSIN 7-DEHYDROGENASE"/>
    <property type="match status" value="1"/>
</dbReference>
<proteinExistence type="inferred from homology"/>
<dbReference type="PRINTS" id="PR00081">
    <property type="entry name" value="GDHRDH"/>
</dbReference>
<reference evidence="3 4" key="1">
    <citation type="submission" date="2017-10" db="EMBL/GenBank/DDBJ databases">
        <title>The draft genome sequence of Williamsia sp. BULT 1.1 isolated from the semi-arid grassland soils from South Africa.</title>
        <authorList>
            <person name="Kabwe M.H."/>
            <person name="Govender N."/>
            <person name="Mutseka Lunga P."/>
            <person name="Vikram S."/>
            <person name="Makhalanyane T.P."/>
        </authorList>
    </citation>
    <scope>NUCLEOTIDE SEQUENCE [LARGE SCALE GENOMIC DNA]</scope>
    <source>
        <strain evidence="3 4">BULT 1.1</strain>
    </source>
</reference>
<name>A0A2G3PMV0_WILMA</name>
<dbReference type="CDD" id="cd05233">
    <property type="entry name" value="SDR_c"/>
    <property type="match status" value="1"/>
</dbReference>
<dbReference type="Gene3D" id="3.40.50.720">
    <property type="entry name" value="NAD(P)-binding Rossmann-like Domain"/>
    <property type="match status" value="1"/>
</dbReference>
<comment type="caution">
    <text evidence="3">The sequence shown here is derived from an EMBL/GenBank/DDBJ whole genome shotgun (WGS) entry which is preliminary data.</text>
</comment>
<dbReference type="SUPFAM" id="SSF51735">
    <property type="entry name" value="NAD(P)-binding Rossmann-fold domains"/>
    <property type="match status" value="1"/>
</dbReference>
<dbReference type="Proteomes" id="UP000225108">
    <property type="component" value="Unassembled WGS sequence"/>
</dbReference>
<dbReference type="AlphaFoldDB" id="A0A2G3PMV0"/>
<dbReference type="EMBL" id="PEBD01000008">
    <property type="protein sequence ID" value="PHV67115.1"/>
    <property type="molecule type" value="Genomic_DNA"/>
</dbReference>
<comment type="similarity">
    <text evidence="1">Belongs to the short-chain dehydrogenases/reductases (SDR) family.</text>
</comment>
<protein>
    <submittedName>
        <fullName evidence="3">Short-chain dehydrogenase</fullName>
    </submittedName>
</protein>
<evidence type="ECO:0000313" key="3">
    <source>
        <dbReference type="EMBL" id="PHV67115.1"/>
    </source>
</evidence>
<evidence type="ECO:0000256" key="1">
    <source>
        <dbReference type="ARBA" id="ARBA00006484"/>
    </source>
</evidence>
<gene>
    <name evidence="3" type="ORF">CSW57_13010</name>
</gene>
<dbReference type="InterPro" id="IPR051122">
    <property type="entry name" value="SDR_DHRS6-like"/>
</dbReference>
<organism evidence="3 4">
    <name type="scientific">Williamsia marianensis</name>
    <dbReference type="NCBI Taxonomy" id="85044"/>
    <lineage>
        <taxon>Bacteria</taxon>
        <taxon>Bacillati</taxon>
        <taxon>Actinomycetota</taxon>
        <taxon>Actinomycetes</taxon>
        <taxon>Mycobacteriales</taxon>
        <taxon>Nocardiaceae</taxon>
        <taxon>Williamsia</taxon>
    </lineage>
</organism>
<dbReference type="InterPro" id="IPR002347">
    <property type="entry name" value="SDR_fam"/>
</dbReference>
<evidence type="ECO:0000256" key="2">
    <source>
        <dbReference type="ARBA" id="ARBA00023002"/>
    </source>
</evidence>
<dbReference type="GO" id="GO:0016491">
    <property type="term" value="F:oxidoreductase activity"/>
    <property type="evidence" value="ECO:0007669"/>
    <property type="project" value="UniProtKB-KW"/>
</dbReference>
<accession>A0A2G3PMV0</accession>
<evidence type="ECO:0000313" key="4">
    <source>
        <dbReference type="Proteomes" id="UP000225108"/>
    </source>
</evidence>